<evidence type="ECO:0000256" key="11">
    <source>
        <dbReference type="ARBA" id="ARBA00047984"/>
    </source>
</evidence>
<comment type="catalytic activity">
    <reaction evidence="11">
        <text>ATP + H2O = ADP + phosphate + H(+)</text>
        <dbReference type="Rhea" id="RHEA:13065"/>
        <dbReference type="ChEBI" id="CHEBI:15377"/>
        <dbReference type="ChEBI" id="CHEBI:15378"/>
        <dbReference type="ChEBI" id="CHEBI:30616"/>
        <dbReference type="ChEBI" id="CHEBI:43474"/>
        <dbReference type="ChEBI" id="CHEBI:456216"/>
        <dbReference type="EC" id="3.6.4.13"/>
    </reaction>
</comment>
<dbReference type="FunFam" id="1.20.272.40:FF:000002">
    <property type="entry name" value="ATP-dependent RNA helicase SUV3, mitochondrial"/>
    <property type="match status" value="1"/>
</dbReference>
<evidence type="ECO:0000259" key="12">
    <source>
        <dbReference type="PROSITE" id="PS51194"/>
    </source>
</evidence>
<reference evidence="13 14" key="1">
    <citation type="journal article" date="2018" name="Sci. Rep.">
        <title>Comparative genomics provides insights into the lifestyle and reveals functional heterogeneity of dark septate endophytic fungi.</title>
        <authorList>
            <person name="Knapp D.G."/>
            <person name="Nemeth J.B."/>
            <person name="Barry K."/>
            <person name="Hainaut M."/>
            <person name="Henrissat B."/>
            <person name="Johnson J."/>
            <person name="Kuo A."/>
            <person name="Lim J.H.P."/>
            <person name="Lipzen A."/>
            <person name="Nolan M."/>
            <person name="Ohm R.A."/>
            <person name="Tamas L."/>
            <person name="Grigoriev I.V."/>
            <person name="Spatafora J.W."/>
            <person name="Nagy L.G."/>
            <person name="Kovacs G.M."/>
        </authorList>
    </citation>
    <scope>NUCLEOTIDE SEQUENCE [LARGE SCALE GENOMIC DNA]</scope>
    <source>
        <strain evidence="13 14">DSE2036</strain>
    </source>
</reference>
<dbReference type="Gene3D" id="3.40.50.300">
    <property type="entry name" value="P-loop containing nucleotide triphosphate hydrolases"/>
    <property type="match status" value="2"/>
</dbReference>
<dbReference type="GO" id="GO:0016787">
    <property type="term" value="F:hydrolase activity"/>
    <property type="evidence" value="ECO:0007669"/>
    <property type="project" value="UniProtKB-KW"/>
</dbReference>
<accession>A0A2V1E2I7</accession>
<keyword evidence="7" id="KW-0347">Helicase</keyword>
<feature type="non-terminal residue" evidence="13">
    <location>
        <position position="1"/>
    </location>
</feature>
<evidence type="ECO:0000313" key="14">
    <source>
        <dbReference type="Proteomes" id="UP000244855"/>
    </source>
</evidence>
<dbReference type="Pfam" id="PF22527">
    <property type="entry name" value="DEXQc_Suv3"/>
    <property type="match status" value="1"/>
</dbReference>
<evidence type="ECO:0000256" key="3">
    <source>
        <dbReference type="ARBA" id="ARBA00004173"/>
    </source>
</evidence>
<dbReference type="CDD" id="cd17913">
    <property type="entry name" value="DEXQc_Suv3"/>
    <property type="match status" value="1"/>
</dbReference>
<name>A0A2V1E2I7_9PLEO</name>
<comment type="cofactor">
    <cofactor evidence="1">
        <name>Mn(2+)</name>
        <dbReference type="ChEBI" id="CHEBI:29035"/>
    </cofactor>
</comment>
<dbReference type="InterPro" id="IPR055206">
    <property type="entry name" value="DEXQc_SUV3"/>
</dbReference>
<dbReference type="PANTHER" id="PTHR12131">
    <property type="entry name" value="ATP-DEPENDENT RNA AND DNA HELICASE"/>
    <property type="match status" value="1"/>
</dbReference>
<dbReference type="GO" id="GO:0045025">
    <property type="term" value="C:mitochondrial degradosome"/>
    <property type="evidence" value="ECO:0007669"/>
    <property type="project" value="TreeGrafter"/>
</dbReference>
<dbReference type="AlphaFoldDB" id="A0A2V1E2I7"/>
<evidence type="ECO:0000256" key="1">
    <source>
        <dbReference type="ARBA" id="ARBA00001936"/>
    </source>
</evidence>
<dbReference type="InterPro" id="IPR022192">
    <property type="entry name" value="SUV3_C"/>
</dbReference>
<dbReference type="FunFam" id="3.40.50.300:FF:000269">
    <property type="entry name" value="ATP-dependent RNA helicase SUPV3L1, mitochondrial"/>
    <property type="match status" value="1"/>
</dbReference>
<dbReference type="Gene3D" id="1.20.58.1080">
    <property type="match status" value="1"/>
</dbReference>
<dbReference type="InterPro" id="IPR050699">
    <property type="entry name" value="RNA-DNA_Helicase"/>
</dbReference>
<evidence type="ECO:0000256" key="6">
    <source>
        <dbReference type="ARBA" id="ARBA00022801"/>
    </source>
</evidence>
<dbReference type="SUPFAM" id="SSF52540">
    <property type="entry name" value="P-loop containing nucleoside triphosphate hydrolases"/>
    <property type="match status" value="1"/>
</dbReference>
<dbReference type="InterPro" id="IPR041082">
    <property type="entry name" value="Suv3_C_1"/>
</dbReference>
<keyword evidence="10" id="KW-0496">Mitochondrion</keyword>
<proteinExistence type="predicted"/>
<keyword evidence="9" id="KW-0809">Transit peptide</keyword>
<dbReference type="PANTHER" id="PTHR12131:SF1">
    <property type="entry name" value="ATP-DEPENDENT RNA HELICASE SUPV3L1, MITOCHONDRIAL-RELATED"/>
    <property type="match status" value="1"/>
</dbReference>
<evidence type="ECO:0000256" key="8">
    <source>
        <dbReference type="ARBA" id="ARBA00022840"/>
    </source>
</evidence>
<organism evidence="13 14">
    <name type="scientific">Periconia macrospinosa</name>
    <dbReference type="NCBI Taxonomy" id="97972"/>
    <lineage>
        <taxon>Eukaryota</taxon>
        <taxon>Fungi</taxon>
        <taxon>Dikarya</taxon>
        <taxon>Ascomycota</taxon>
        <taxon>Pezizomycotina</taxon>
        <taxon>Dothideomycetes</taxon>
        <taxon>Pleosporomycetidae</taxon>
        <taxon>Pleosporales</taxon>
        <taxon>Massarineae</taxon>
        <taxon>Periconiaceae</taxon>
        <taxon>Periconia</taxon>
    </lineage>
</organism>
<evidence type="ECO:0000256" key="2">
    <source>
        <dbReference type="ARBA" id="ARBA00001946"/>
    </source>
</evidence>
<dbReference type="Pfam" id="PF00271">
    <property type="entry name" value="Helicase_C"/>
    <property type="match status" value="1"/>
</dbReference>
<dbReference type="GO" id="GO:0005524">
    <property type="term" value="F:ATP binding"/>
    <property type="evidence" value="ECO:0007669"/>
    <property type="project" value="UniProtKB-KW"/>
</dbReference>
<evidence type="ECO:0000256" key="10">
    <source>
        <dbReference type="ARBA" id="ARBA00023128"/>
    </source>
</evidence>
<evidence type="ECO:0000256" key="5">
    <source>
        <dbReference type="ARBA" id="ARBA00022741"/>
    </source>
</evidence>
<dbReference type="STRING" id="97972.A0A2V1E2I7"/>
<dbReference type="EMBL" id="KZ805319">
    <property type="protein sequence ID" value="PVI04641.1"/>
    <property type="molecule type" value="Genomic_DNA"/>
</dbReference>
<gene>
    <name evidence="13" type="ORF">DM02DRAFT_491062</name>
</gene>
<dbReference type="SMART" id="SM00490">
    <property type="entry name" value="HELICc"/>
    <property type="match status" value="1"/>
</dbReference>
<evidence type="ECO:0000256" key="9">
    <source>
        <dbReference type="ARBA" id="ARBA00022946"/>
    </source>
</evidence>
<evidence type="ECO:0000313" key="13">
    <source>
        <dbReference type="EMBL" id="PVI04641.1"/>
    </source>
</evidence>
<dbReference type="OrthoDB" id="6692397at2759"/>
<comment type="cofactor">
    <cofactor evidence="2">
        <name>Mg(2+)</name>
        <dbReference type="ChEBI" id="CHEBI:18420"/>
    </cofactor>
</comment>
<evidence type="ECO:0000256" key="4">
    <source>
        <dbReference type="ARBA" id="ARBA00012552"/>
    </source>
</evidence>
<dbReference type="Pfam" id="PF18147">
    <property type="entry name" value="Suv3_C_1"/>
    <property type="match status" value="1"/>
</dbReference>
<dbReference type="Proteomes" id="UP000244855">
    <property type="component" value="Unassembled WGS sequence"/>
</dbReference>
<keyword evidence="8" id="KW-0067">ATP-binding</keyword>
<dbReference type="GO" id="GO:0003724">
    <property type="term" value="F:RNA helicase activity"/>
    <property type="evidence" value="ECO:0007669"/>
    <property type="project" value="UniProtKB-EC"/>
</dbReference>
<feature type="domain" description="Helicase C-terminal" evidence="12">
    <location>
        <begin position="265"/>
        <end position="428"/>
    </location>
</feature>
<dbReference type="GO" id="GO:0000965">
    <property type="term" value="P:mitochondrial RNA 3'-end processing"/>
    <property type="evidence" value="ECO:0007669"/>
    <property type="project" value="TreeGrafter"/>
</dbReference>
<dbReference type="InterPro" id="IPR001650">
    <property type="entry name" value="Helicase_C-like"/>
</dbReference>
<dbReference type="PROSITE" id="PS51194">
    <property type="entry name" value="HELICASE_CTER"/>
    <property type="match status" value="1"/>
</dbReference>
<keyword evidence="6 13" id="KW-0378">Hydrolase</keyword>
<dbReference type="InterPro" id="IPR027417">
    <property type="entry name" value="P-loop_NTPase"/>
</dbReference>
<dbReference type="Pfam" id="PF12513">
    <property type="entry name" value="SUV3_C"/>
    <property type="match status" value="1"/>
</dbReference>
<keyword evidence="14" id="KW-1185">Reference proteome</keyword>
<dbReference type="CDD" id="cd18805">
    <property type="entry name" value="SF2_C_suv3"/>
    <property type="match status" value="1"/>
</dbReference>
<dbReference type="InterPro" id="IPR044774">
    <property type="entry name" value="Suv3_DEXQc"/>
</dbReference>
<dbReference type="Gene3D" id="1.20.272.40">
    <property type="match status" value="1"/>
</dbReference>
<dbReference type="EC" id="3.6.4.13" evidence="4"/>
<feature type="non-terminal residue" evidence="13">
    <location>
        <position position="646"/>
    </location>
</feature>
<protein>
    <recommendedName>
        <fullName evidence="4">RNA helicase</fullName>
        <ecNumber evidence="4">3.6.4.13</ecNumber>
    </recommendedName>
</protein>
<sequence>ALRSRLNALRQELSDPVFLESSRLTKETFDEQWNRFEQIATLWAKKGGQESENLIRAAQRGKKRALANRLRYWFYAEVFGNRFTGAERKNQEEKADLRYPSEWYPATRQLSRTVHLHVGPTNSGKTYHALKRLEQAERGLYLGPLRLLAHEVYTRLNSKGIPCALVTGEETRMPDEPPKMWSCTVEMAPLNSPLDVAVIDEIQMINHSDRGWAWTQSFLGVQAKEIHLCGEARAVPLIKELCALTGDAVQVHNYERLTPLEVAPEPLGSLTRLEKGDCIVVFSVMGIHALRREIETKTGRNCAMVYGSLPPETRAQQARLFNDPDNDYDFLVASDAVGMGLNLAIKRVIFESTVKHNGTKLAPLEISDLKQIAGRAGRYKTAHEANTAATAQRSEEAMNTNAVVPAGPGPEATKPKTVGIVTTLEKLDFPYLKGVMKREPPPIETAGLFPPNIIVERFAQYFPPGTPFSYILLRLHEISKIHPRFHLCSLRDQLSIADAIHKVKNLSISDRYTICAVPSSTRDQKEEAFLVSLVERIADGKSVNLLDLPELPLHILDEPMSAETSYLRELETLHKCIVVYLWLSYRFPNSVVSRKLANYAKKLTEDAIEKTLTEFTYTQYASKKRKRERESAIKKLGAFVEADEQE</sequence>
<comment type="subcellular location">
    <subcellularLocation>
        <location evidence="3">Mitochondrion</location>
    </subcellularLocation>
</comment>
<keyword evidence="5" id="KW-0547">Nucleotide-binding</keyword>
<evidence type="ECO:0000256" key="7">
    <source>
        <dbReference type="ARBA" id="ARBA00022806"/>
    </source>
</evidence>